<dbReference type="STRING" id="6669.E9H874"/>
<evidence type="ECO:0000313" key="11">
    <source>
        <dbReference type="Proteomes" id="UP000000305"/>
    </source>
</evidence>
<dbReference type="PhylomeDB" id="E9H874"/>
<feature type="domain" description="EGF-like" evidence="9">
    <location>
        <begin position="1"/>
        <end position="36"/>
    </location>
</feature>
<dbReference type="GO" id="GO:0005576">
    <property type="term" value="C:extracellular region"/>
    <property type="evidence" value="ECO:0007669"/>
    <property type="project" value="UniProtKB-SubCell"/>
</dbReference>
<feature type="disulfide bond" evidence="8">
    <location>
        <begin position="64"/>
        <end position="73"/>
    </location>
</feature>
<dbReference type="PROSITE" id="PS50026">
    <property type="entry name" value="EGF_3"/>
    <property type="match status" value="2"/>
</dbReference>
<dbReference type="Pfam" id="PF00008">
    <property type="entry name" value="EGF"/>
    <property type="match status" value="2"/>
</dbReference>
<comment type="caution">
    <text evidence="8">Lacks conserved residue(s) required for the propagation of feature annotation.</text>
</comment>
<dbReference type="OMA" id="CESQLAP"/>
<dbReference type="GO" id="GO:0005509">
    <property type="term" value="F:calcium ion binding"/>
    <property type="evidence" value="ECO:0007669"/>
    <property type="project" value="InterPro"/>
</dbReference>
<feature type="non-terminal residue" evidence="10">
    <location>
        <position position="1"/>
    </location>
</feature>
<dbReference type="SMART" id="SM00179">
    <property type="entry name" value="EGF_CA"/>
    <property type="match status" value="1"/>
</dbReference>
<dbReference type="SUPFAM" id="SSF57196">
    <property type="entry name" value="EGF/Laminin"/>
    <property type="match status" value="2"/>
</dbReference>
<dbReference type="PANTHER" id="PTHR12916:SF10">
    <property type="entry name" value="NEUROGENIC LOCUS NOTCH HOMOLOG PROTEIN 2 PRECURSOR"/>
    <property type="match status" value="1"/>
</dbReference>
<dbReference type="Gene3D" id="2.10.25.10">
    <property type="entry name" value="Laminin"/>
    <property type="match status" value="2"/>
</dbReference>
<dbReference type="CDD" id="cd00054">
    <property type="entry name" value="EGF_CA"/>
    <property type="match status" value="1"/>
</dbReference>
<keyword evidence="11" id="KW-1185">Reference proteome</keyword>
<evidence type="ECO:0000256" key="2">
    <source>
        <dbReference type="ARBA" id="ARBA00022525"/>
    </source>
</evidence>
<gene>
    <name evidence="10" type="ORF">DAPPUDRAFT_17753</name>
</gene>
<keyword evidence="4" id="KW-0732">Signal</keyword>
<dbReference type="AlphaFoldDB" id="E9H874"/>
<proteinExistence type="predicted"/>
<dbReference type="EMBL" id="GL732603">
    <property type="protein sequence ID" value="EFX72077.1"/>
    <property type="molecule type" value="Genomic_DNA"/>
</dbReference>
<dbReference type="HOGENOM" id="CLU_004826_11_2_1"/>
<reference evidence="10 11" key="1">
    <citation type="journal article" date="2011" name="Science">
        <title>The ecoresponsive genome of Daphnia pulex.</title>
        <authorList>
            <person name="Colbourne J.K."/>
            <person name="Pfrender M.E."/>
            <person name="Gilbert D."/>
            <person name="Thomas W.K."/>
            <person name="Tucker A."/>
            <person name="Oakley T.H."/>
            <person name="Tokishita S."/>
            <person name="Aerts A."/>
            <person name="Arnold G.J."/>
            <person name="Basu M.K."/>
            <person name="Bauer D.J."/>
            <person name="Caceres C.E."/>
            <person name="Carmel L."/>
            <person name="Casola C."/>
            <person name="Choi J.H."/>
            <person name="Detter J.C."/>
            <person name="Dong Q."/>
            <person name="Dusheyko S."/>
            <person name="Eads B.D."/>
            <person name="Frohlich T."/>
            <person name="Geiler-Samerotte K.A."/>
            <person name="Gerlach D."/>
            <person name="Hatcher P."/>
            <person name="Jogdeo S."/>
            <person name="Krijgsveld J."/>
            <person name="Kriventseva E.V."/>
            <person name="Kultz D."/>
            <person name="Laforsch C."/>
            <person name="Lindquist E."/>
            <person name="Lopez J."/>
            <person name="Manak J.R."/>
            <person name="Muller J."/>
            <person name="Pangilinan J."/>
            <person name="Patwardhan R.P."/>
            <person name="Pitluck S."/>
            <person name="Pritham E.J."/>
            <person name="Rechtsteiner A."/>
            <person name="Rho M."/>
            <person name="Rogozin I.B."/>
            <person name="Sakarya O."/>
            <person name="Salamov A."/>
            <person name="Schaack S."/>
            <person name="Shapiro H."/>
            <person name="Shiga Y."/>
            <person name="Skalitzky C."/>
            <person name="Smith Z."/>
            <person name="Souvorov A."/>
            <person name="Sung W."/>
            <person name="Tang Z."/>
            <person name="Tsuchiya D."/>
            <person name="Tu H."/>
            <person name="Vos H."/>
            <person name="Wang M."/>
            <person name="Wolf Y.I."/>
            <person name="Yamagata H."/>
            <person name="Yamada T."/>
            <person name="Ye Y."/>
            <person name="Shaw J.R."/>
            <person name="Andrews J."/>
            <person name="Crease T.J."/>
            <person name="Tang H."/>
            <person name="Lucas S.M."/>
            <person name="Robertson H.M."/>
            <person name="Bork P."/>
            <person name="Koonin E.V."/>
            <person name="Zdobnov E.M."/>
            <person name="Grigoriev I.V."/>
            <person name="Lynch M."/>
            <person name="Boore J.L."/>
        </authorList>
    </citation>
    <scope>NUCLEOTIDE SEQUENCE [LARGE SCALE GENOMIC DNA]</scope>
</reference>
<comment type="subcellular location">
    <subcellularLocation>
        <location evidence="1">Secreted</location>
    </subcellularLocation>
</comment>
<feature type="non-terminal residue" evidence="10">
    <location>
        <position position="73"/>
    </location>
</feature>
<dbReference type="FunFam" id="2.10.25.10:FF:000537">
    <property type="entry name" value="Notch 3"/>
    <property type="match status" value="1"/>
</dbReference>
<name>E9H874_DAPPU</name>
<evidence type="ECO:0000256" key="4">
    <source>
        <dbReference type="ARBA" id="ARBA00022729"/>
    </source>
</evidence>
<evidence type="ECO:0000313" key="10">
    <source>
        <dbReference type="EMBL" id="EFX72077.1"/>
    </source>
</evidence>
<keyword evidence="3 8" id="KW-0245">EGF-like domain</keyword>
<accession>E9H874</accession>
<evidence type="ECO:0000256" key="7">
    <source>
        <dbReference type="ARBA" id="ARBA00023157"/>
    </source>
</evidence>
<dbReference type="InterPro" id="IPR000742">
    <property type="entry name" value="EGF"/>
</dbReference>
<feature type="domain" description="EGF-like" evidence="9">
    <location>
        <begin position="38"/>
        <end position="73"/>
    </location>
</feature>
<keyword evidence="6" id="KW-0106">Calcium</keyword>
<keyword evidence="7 8" id="KW-1015">Disulfide bond</keyword>
<feature type="disulfide bond" evidence="8">
    <location>
        <begin position="26"/>
        <end position="35"/>
    </location>
</feature>
<dbReference type="PROSITE" id="PS01186">
    <property type="entry name" value="EGF_2"/>
    <property type="match status" value="1"/>
</dbReference>
<dbReference type="InParanoid" id="E9H874"/>
<sequence length="73" mass="7965">VESCDHNPCQNEGVCTAIDNQYYCHCDPGFTGHLCESQLAPCDLDPCGDRGKCVPSADGFICLCHPWWQGISC</sequence>
<evidence type="ECO:0000259" key="9">
    <source>
        <dbReference type="PROSITE" id="PS50026"/>
    </source>
</evidence>
<dbReference type="OrthoDB" id="6138650at2759"/>
<keyword evidence="5" id="KW-0677">Repeat</keyword>
<evidence type="ECO:0000256" key="6">
    <source>
        <dbReference type="ARBA" id="ARBA00022837"/>
    </source>
</evidence>
<dbReference type="InterPro" id="IPR001881">
    <property type="entry name" value="EGF-like_Ca-bd_dom"/>
</dbReference>
<evidence type="ECO:0000256" key="1">
    <source>
        <dbReference type="ARBA" id="ARBA00004613"/>
    </source>
</evidence>
<evidence type="ECO:0000256" key="5">
    <source>
        <dbReference type="ARBA" id="ARBA00022737"/>
    </source>
</evidence>
<dbReference type="SMART" id="SM00181">
    <property type="entry name" value="EGF"/>
    <property type="match status" value="2"/>
</dbReference>
<evidence type="ECO:0000256" key="8">
    <source>
        <dbReference type="PROSITE-ProRule" id="PRU00076"/>
    </source>
</evidence>
<keyword evidence="2" id="KW-0964">Secreted</keyword>
<dbReference type="KEGG" id="dpx:DAPPUDRAFT_17753"/>
<dbReference type="PROSITE" id="PS00022">
    <property type="entry name" value="EGF_1"/>
    <property type="match status" value="2"/>
</dbReference>
<dbReference type="PANTHER" id="PTHR12916">
    <property type="entry name" value="CYTOCHROME C OXIDASE POLYPEPTIDE VIC-2"/>
    <property type="match status" value="1"/>
</dbReference>
<evidence type="ECO:0000256" key="3">
    <source>
        <dbReference type="ARBA" id="ARBA00022536"/>
    </source>
</evidence>
<dbReference type="Proteomes" id="UP000000305">
    <property type="component" value="Unassembled WGS sequence"/>
</dbReference>
<organism evidence="10 11">
    <name type="scientific">Daphnia pulex</name>
    <name type="common">Water flea</name>
    <dbReference type="NCBI Taxonomy" id="6669"/>
    <lineage>
        <taxon>Eukaryota</taxon>
        <taxon>Metazoa</taxon>
        <taxon>Ecdysozoa</taxon>
        <taxon>Arthropoda</taxon>
        <taxon>Crustacea</taxon>
        <taxon>Branchiopoda</taxon>
        <taxon>Diplostraca</taxon>
        <taxon>Cladocera</taxon>
        <taxon>Anomopoda</taxon>
        <taxon>Daphniidae</taxon>
        <taxon>Daphnia</taxon>
    </lineage>
</organism>
<protein>
    <recommendedName>
        <fullName evidence="9">EGF-like domain-containing protein</fullName>
    </recommendedName>
</protein>